<feature type="domain" description="Integrase catalytic" evidence="20">
    <location>
        <begin position="1059"/>
        <end position="1225"/>
    </location>
</feature>
<keyword evidence="15" id="KW-0511">Multifunctional enzyme</keyword>
<evidence type="ECO:0000256" key="6">
    <source>
        <dbReference type="ARBA" id="ARBA00022750"/>
    </source>
</evidence>
<sequence>MPPKKKARKVRHVDEVTAPEHGHRQRQERERSITPDGGEIDEVADRIYARIARAVQGGERRRGDCLFGEFRSADRWWSSTEPLLSTELGRGTPITWEKFKEVFNRTYFLDVVRDRKAREFSDLVQGAMTVEEYVAKFIELSRFAPYLIPDESKKVKKFREGLDGRIRPLIIASGVDTFTEAVKRAMSLEEDFKYNPISKESEKKQGPFNSQHGKGQGHKKGFFKNSGNKGQSSRHSKSAYPQSGDKKWPCIHCGKTHEGQTCMEGVKLCYTCKQPGHFARQCPTTKGSGSSSSSQVAKGNDNGKKVQGRVYALTTQDAQATDTVVAGILPLFSAHAKFLFDPGSTHSFVSCAFAKNHDKSPELLDFELSVSTPVGDTLLTNLVLKSCIICIEGRELLADLVLLDMHDFDVILGMDWLASYHASMHCFEKEVVFTPPGESEFLFKASYLPFMPRVISCIQANRLLRKGCQGFLASVVELQSGESEIGDIPIVREFSDVFPNDLPGLPPDREIEFSIDLLPGTAPISKAPYRMAPSELKELKEQLVELLDKGFIRPSASPWGAPVLFVKKKDGSMRLCIDYRELNRVTIRNKYLLPRIDDLFDQLQGAQVFSKIDLRSGYHQLKIKGDDIPKTAFRTRYGHYEFLVMPFGLTNAPAAFMDLMNRVFHEYFDRFVIVFIDDILIYSKSQEEHEEHLRIVLQILRERKLYAKLKKCEFWLNQVMFLGHVISKDGITVDPNKIEAVVNWDRPTNVSEVRSFLGLAGYYRRFVEGFSCIAAPLTQLTRKNVKFEWTEECEKSFQELKRRLVTAPVLTIPSGTGGFVIYSDASHKGLGCVLMQNGKRHYLYGERCEIFTDHKSLKYFFTQKELNMRQRRWLELVKDYDCSINYHPGKANVVADALSRKPSSFSVALLTTQEEIIWDLGRMEIEVVMGHSEAYLASLSVQPTLVEIIKLSQANDPHLKKIMDEVHSGKKFEFSISEDGALRFGSRLCVPNDPLIKKEILEGAHYSPYTIHPGSTKMYRDLRENFWWNNMKREIAHFVEQCLTCQQVKVLHQRPSGLLQPLPIPQWKWEEITMDFFSGLPRSPKGHDAIWVIVDRMKKSAHFLPIRMNYSLDQLAQLYVDEIVRLHGVPAAIVSDRDPRFTSHFWGGVQKALGTRLNFSTAFHPQTDGQSERTIQTLEDMLRACALDLKGNWASHLPLVEFAYNNSYHSKIIQRTCEKVNMIRDRLRAAQSRQKSYFDIKRKALELEIGDKVFLRVAPMKGVMRFGKKGKLSPRFVGPFEVLERVGEVAYRIALPPVLSGIHNVFHESMLRKYIPDPSHVLSYEPLQIRDDLSYEEVPIEILDRKEQVLRNRTIPWVKVLWKNHSVKEASWEREEDMLSRYPSLFQDQGSS</sequence>
<evidence type="ECO:0000256" key="7">
    <source>
        <dbReference type="ARBA" id="ARBA00022759"/>
    </source>
</evidence>
<dbReference type="GO" id="GO:0006508">
    <property type="term" value="P:proteolysis"/>
    <property type="evidence" value="ECO:0007669"/>
    <property type="project" value="UniProtKB-KW"/>
</dbReference>
<keyword evidence="13" id="KW-0238">DNA-binding</keyword>
<keyword evidence="3" id="KW-0548">Nucleotidyltransferase</keyword>
<dbReference type="InterPro" id="IPR041588">
    <property type="entry name" value="Integrase_H2C2"/>
</dbReference>
<dbReference type="SUPFAM" id="SSF56672">
    <property type="entry name" value="DNA/RNA polymerases"/>
    <property type="match status" value="1"/>
</dbReference>
<dbReference type="InterPro" id="IPR041577">
    <property type="entry name" value="RT_RNaseH_2"/>
</dbReference>
<accession>A0A7N2MBC5</accession>
<dbReference type="Gene3D" id="3.10.10.10">
    <property type="entry name" value="HIV Type 1 Reverse Transcriptase, subunit A, domain 1"/>
    <property type="match status" value="1"/>
</dbReference>
<dbReference type="GO" id="GO:0003677">
    <property type="term" value="F:DNA binding"/>
    <property type="evidence" value="ECO:0007669"/>
    <property type="project" value="UniProtKB-KW"/>
</dbReference>
<dbReference type="GO" id="GO:0015074">
    <property type="term" value="P:DNA integration"/>
    <property type="evidence" value="ECO:0007669"/>
    <property type="project" value="UniProtKB-KW"/>
</dbReference>
<dbReference type="GO" id="GO:0004519">
    <property type="term" value="F:endonuclease activity"/>
    <property type="evidence" value="ECO:0007669"/>
    <property type="project" value="UniProtKB-KW"/>
</dbReference>
<dbReference type="SUPFAM" id="SSF50630">
    <property type="entry name" value="Acid proteases"/>
    <property type="match status" value="1"/>
</dbReference>
<dbReference type="PANTHER" id="PTHR37984:SF5">
    <property type="entry name" value="PROTEIN NYNRIN-LIKE"/>
    <property type="match status" value="1"/>
</dbReference>
<feature type="compositionally biased region" description="Basic and acidic residues" evidence="17">
    <location>
        <begin position="12"/>
        <end position="33"/>
    </location>
</feature>
<dbReference type="PROSITE" id="PS50994">
    <property type="entry name" value="INTEGRASE"/>
    <property type="match status" value="1"/>
</dbReference>
<dbReference type="SMART" id="SM00343">
    <property type="entry name" value="ZnF_C2HC"/>
    <property type="match status" value="1"/>
</dbReference>
<dbReference type="Proteomes" id="UP000594261">
    <property type="component" value="Chromosome 8"/>
</dbReference>
<evidence type="ECO:0000256" key="11">
    <source>
        <dbReference type="ARBA" id="ARBA00022918"/>
    </source>
</evidence>
<evidence type="ECO:0000259" key="18">
    <source>
        <dbReference type="PROSITE" id="PS50158"/>
    </source>
</evidence>
<dbReference type="PROSITE" id="PS50878">
    <property type="entry name" value="RT_POL"/>
    <property type="match status" value="1"/>
</dbReference>
<dbReference type="Pfam" id="PF03732">
    <property type="entry name" value="Retrotrans_gag"/>
    <property type="match status" value="1"/>
</dbReference>
<evidence type="ECO:0000256" key="15">
    <source>
        <dbReference type="ARBA" id="ARBA00023268"/>
    </source>
</evidence>
<dbReference type="PANTHER" id="PTHR37984">
    <property type="entry name" value="PROTEIN CBG26694"/>
    <property type="match status" value="1"/>
</dbReference>
<dbReference type="GO" id="GO:0008270">
    <property type="term" value="F:zinc ion binding"/>
    <property type="evidence" value="ECO:0007669"/>
    <property type="project" value="UniProtKB-KW"/>
</dbReference>
<dbReference type="InterPro" id="IPR005162">
    <property type="entry name" value="Retrotrans_gag_dom"/>
</dbReference>
<dbReference type="GO" id="GO:0003964">
    <property type="term" value="F:RNA-directed DNA polymerase activity"/>
    <property type="evidence" value="ECO:0007669"/>
    <property type="project" value="UniProtKB-KW"/>
</dbReference>
<evidence type="ECO:0000256" key="14">
    <source>
        <dbReference type="ARBA" id="ARBA00023172"/>
    </source>
</evidence>
<dbReference type="FunFam" id="3.30.70.270:FF:000020">
    <property type="entry name" value="Transposon Tf2-6 polyprotein-like Protein"/>
    <property type="match status" value="1"/>
</dbReference>
<organism evidence="21 22">
    <name type="scientific">Quercus lobata</name>
    <name type="common">Valley oak</name>
    <dbReference type="NCBI Taxonomy" id="97700"/>
    <lineage>
        <taxon>Eukaryota</taxon>
        <taxon>Viridiplantae</taxon>
        <taxon>Streptophyta</taxon>
        <taxon>Embryophyta</taxon>
        <taxon>Tracheophyta</taxon>
        <taxon>Spermatophyta</taxon>
        <taxon>Magnoliopsida</taxon>
        <taxon>eudicotyledons</taxon>
        <taxon>Gunneridae</taxon>
        <taxon>Pentapetalae</taxon>
        <taxon>rosids</taxon>
        <taxon>fabids</taxon>
        <taxon>Fagales</taxon>
        <taxon>Fagaceae</taxon>
        <taxon>Quercus</taxon>
    </lineage>
</organism>
<feature type="region of interest" description="Disordered" evidence="17">
    <location>
        <begin position="1"/>
        <end position="37"/>
    </location>
</feature>
<dbReference type="EMBL" id="LRBV02000008">
    <property type="status" value="NOT_ANNOTATED_CDS"/>
    <property type="molecule type" value="Genomic_DNA"/>
</dbReference>
<feature type="compositionally biased region" description="Basic residues" evidence="17">
    <location>
        <begin position="1"/>
        <end position="11"/>
    </location>
</feature>
<dbReference type="Pfam" id="PF00098">
    <property type="entry name" value="zf-CCHC"/>
    <property type="match status" value="1"/>
</dbReference>
<dbReference type="Gene3D" id="3.30.420.10">
    <property type="entry name" value="Ribonuclease H-like superfamily/Ribonuclease H"/>
    <property type="match status" value="1"/>
</dbReference>
<evidence type="ECO:0000256" key="3">
    <source>
        <dbReference type="ARBA" id="ARBA00022695"/>
    </source>
</evidence>
<feature type="domain" description="CCHC-type" evidence="18">
    <location>
        <begin position="269"/>
        <end position="283"/>
    </location>
</feature>
<evidence type="ECO:0000259" key="20">
    <source>
        <dbReference type="PROSITE" id="PS50994"/>
    </source>
</evidence>
<dbReference type="Pfam" id="PF00078">
    <property type="entry name" value="RVT_1"/>
    <property type="match status" value="1"/>
</dbReference>
<dbReference type="PROSITE" id="PS50158">
    <property type="entry name" value="ZF_CCHC"/>
    <property type="match status" value="1"/>
</dbReference>
<dbReference type="InterPro" id="IPR021109">
    <property type="entry name" value="Peptidase_aspartic_dom_sf"/>
</dbReference>
<dbReference type="GO" id="GO:0003887">
    <property type="term" value="F:DNA-directed DNA polymerase activity"/>
    <property type="evidence" value="ECO:0007669"/>
    <property type="project" value="UniProtKB-KW"/>
</dbReference>
<protein>
    <recommendedName>
        <fullName evidence="23">Reverse transcriptase</fullName>
    </recommendedName>
</protein>
<evidence type="ECO:0000256" key="13">
    <source>
        <dbReference type="ARBA" id="ARBA00023125"/>
    </source>
</evidence>
<dbReference type="Pfam" id="PF08284">
    <property type="entry name" value="RVP_2"/>
    <property type="match status" value="1"/>
</dbReference>
<dbReference type="InterPro" id="IPR043502">
    <property type="entry name" value="DNA/RNA_pol_sf"/>
</dbReference>
<evidence type="ECO:0000256" key="16">
    <source>
        <dbReference type="PROSITE-ProRule" id="PRU00047"/>
    </source>
</evidence>
<dbReference type="Gene3D" id="1.10.340.70">
    <property type="match status" value="1"/>
</dbReference>
<proteinExistence type="predicted"/>
<evidence type="ECO:0000256" key="5">
    <source>
        <dbReference type="ARBA" id="ARBA00022723"/>
    </source>
</evidence>
<keyword evidence="22" id="KW-1185">Reference proteome</keyword>
<keyword evidence="4" id="KW-0540">Nuclease</keyword>
<evidence type="ECO:0000256" key="1">
    <source>
        <dbReference type="ARBA" id="ARBA00022670"/>
    </source>
</evidence>
<keyword evidence="1" id="KW-0645">Protease</keyword>
<evidence type="ECO:0000256" key="12">
    <source>
        <dbReference type="ARBA" id="ARBA00022932"/>
    </source>
</evidence>
<dbReference type="OMA" id="NWASHLP"/>
<dbReference type="Gene3D" id="3.30.70.270">
    <property type="match status" value="2"/>
</dbReference>
<evidence type="ECO:0000256" key="10">
    <source>
        <dbReference type="ARBA" id="ARBA00022908"/>
    </source>
</evidence>
<keyword evidence="14" id="KW-0233">DNA recombination</keyword>
<evidence type="ECO:0000256" key="2">
    <source>
        <dbReference type="ARBA" id="ARBA00022679"/>
    </source>
</evidence>
<dbReference type="InterPro" id="IPR012337">
    <property type="entry name" value="RNaseH-like_sf"/>
</dbReference>
<feature type="region of interest" description="Disordered" evidence="17">
    <location>
        <begin position="281"/>
        <end position="302"/>
    </location>
</feature>
<reference evidence="21" key="2">
    <citation type="submission" date="2021-01" db="UniProtKB">
        <authorList>
            <consortium name="EnsemblPlants"/>
        </authorList>
    </citation>
    <scope>IDENTIFICATION</scope>
</reference>
<dbReference type="InterPro" id="IPR056924">
    <property type="entry name" value="SH3_Tf2-1"/>
</dbReference>
<dbReference type="SUPFAM" id="SSF57756">
    <property type="entry name" value="Retrovirus zinc finger-like domains"/>
    <property type="match status" value="1"/>
</dbReference>
<evidence type="ECO:0000256" key="8">
    <source>
        <dbReference type="ARBA" id="ARBA00022801"/>
    </source>
</evidence>
<dbReference type="InParanoid" id="A0A7N2MBC5"/>
<dbReference type="InterPro" id="IPR036875">
    <property type="entry name" value="Znf_CCHC_sf"/>
</dbReference>
<dbReference type="InterPro" id="IPR036397">
    <property type="entry name" value="RNaseH_sf"/>
</dbReference>
<dbReference type="Pfam" id="PF17919">
    <property type="entry name" value="RT_RNaseH_2"/>
    <property type="match status" value="1"/>
</dbReference>
<keyword evidence="2" id="KW-0808">Transferase</keyword>
<keyword evidence="8" id="KW-0378">Hydrolase</keyword>
<evidence type="ECO:0000256" key="9">
    <source>
        <dbReference type="ARBA" id="ARBA00022842"/>
    </source>
</evidence>
<keyword evidence="9" id="KW-0460">Magnesium</keyword>
<dbReference type="InterPro" id="IPR043128">
    <property type="entry name" value="Rev_trsase/Diguanyl_cyclase"/>
</dbReference>
<keyword evidence="16" id="KW-0862">Zinc</keyword>
<dbReference type="CDD" id="cd09274">
    <property type="entry name" value="RNase_HI_RT_Ty3"/>
    <property type="match status" value="1"/>
</dbReference>
<dbReference type="InterPro" id="IPR000477">
    <property type="entry name" value="RT_dom"/>
</dbReference>
<dbReference type="CDD" id="cd00303">
    <property type="entry name" value="retropepsin_like"/>
    <property type="match status" value="1"/>
</dbReference>
<feature type="domain" description="Reverse transcriptase" evidence="19">
    <location>
        <begin position="547"/>
        <end position="726"/>
    </location>
</feature>
<dbReference type="InterPro" id="IPR050951">
    <property type="entry name" value="Retrovirus_Pol_polyprotein"/>
</dbReference>
<dbReference type="InterPro" id="IPR001584">
    <property type="entry name" value="Integrase_cat-core"/>
</dbReference>
<evidence type="ECO:0000256" key="4">
    <source>
        <dbReference type="ARBA" id="ARBA00022722"/>
    </source>
</evidence>
<dbReference type="FunFam" id="3.10.10.10:FF:000007">
    <property type="entry name" value="Retrovirus-related Pol polyprotein from transposon 17.6-like Protein"/>
    <property type="match status" value="1"/>
</dbReference>
<dbReference type="Gramene" id="QL08p035596:mrna">
    <property type="protein sequence ID" value="QL08p035596:mrna"/>
    <property type="gene ID" value="QL08p035596"/>
</dbReference>
<keyword evidence="16" id="KW-0863">Zinc-finger</keyword>
<dbReference type="Gene3D" id="2.40.70.10">
    <property type="entry name" value="Acid Proteases"/>
    <property type="match status" value="1"/>
</dbReference>
<dbReference type="Pfam" id="PF17921">
    <property type="entry name" value="Integrase_H2C2"/>
    <property type="match status" value="1"/>
</dbReference>
<evidence type="ECO:0008006" key="23">
    <source>
        <dbReference type="Google" id="ProtNLM"/>
    </source>
</evidence>
<dbReference type="GO" id="GO:0004190">
    <property type="term" value="F:aspartic-type endopeptidase activity"/>
    <property type="evidence" value="ECO:0007669"/>
    <property type="project" value="UniProtKB-KW"/>
</dbReference>
<keyword evidence="5" id="KW-0479">Metal-binding</keyword>
<feature type="region of interest" description="Disordered" evidence="17">
    <location>
        <begin position="199"/>
        <end position="245"/>
    </location>
</feature>
<name>A0A7N2MBC5_QUELO</name>
<evidence type="ECO:0000313" key="21">
    <source>
        <dbReference type="EnsemblPlants" id="QL08p035596:mrna"/>
    </source>
</evidence>
<dbReference type="EnsemblPlants" id="QL08p035596:mrna">
    <property type="protein sequence ID" value="QL08p035596:mrna"/>
    <property type="gene ID" value="QL08p035596"/>
</dbReference>
<keyword evidence="12" id="KW-0239">DNA-directed DNA polymerase</keyword>
<evidence type="ECO:0000313" key="22">
    <source>
        <dbReference type="Proteomes" id="UP000594261"/>
    </source>
</evidence>
<dbReference type="Gene3D" id="4.10.60.10">
    <property type="entry name" value="Zinc finger, CCHC-type"/>
    <property type="match status" value="1"/>
</dbReference>
<dbReference type="CDD" id="cd01647">
    <property type="entry name" value="RT_LTR"/>
    <property type="match status" value="1"/>
</dbReference>
<keyword evidence="6" id="KW-0064">Aspartyl protease</keyword>
<keyword evidence="10" id="KW-0229">DNA integration</keyword>
<keyword evidence="7" id="KW-0255">Endonuclease</keyword>
<keyword evidence="11" id="KW-0695">RNA-directed DNA polymerase</keyword>
<evidence type="ECO:0000259" key="19">
    <source>
        <dbReference type="PROSITE" id="PS50878"/>
    </source>
</evidence>
<dbReference type="SUPFAM" id="SSF53098">
    <property type="entry name" value="Ribonuclease H-like"/>
    <property type="match status" value="1"/>
</dbReference>
<dbReference type="InterPro" id="IPR001878">
    <property type="entry name" value="Znf_CCHC"/>
</dbReference>
<dbReference type="GO" id="GO:0006310">
    <property type="term" value="P:DNA recombination"/>
    <property type="evidence" value="ECO:0007669"/>
    <property type="project" value="UniProtKB-KW"/>
</dbReference>
<evidence type="ECO:0000256" key="17">
    <source>
        <dbReference type="SAM" id="MobiDB-lite"/>
    </source>
</evidence>
<reference evidence="21 22" key="1">
    <citation type="journal article" date="2016" name="G3 (Bethesda)">
        <title>First Draft Assembly and Annotation of the Genome of a California Endemic Oak Quercus lobata Nee (Fagaceae).</title>
        <authorList>
            <person name="Sork V.L."/>
            <person name="Fitz-Gibbon S.T."/>
            <person name="Puiu D."/>
            <person name="Crepeau M."/>
            <person name="Gugger P.F."/>
            <person name="Sherman R."/>
            <person name="Stevens K."/>
            <person name="Langley C.H."/>
            <person name="Pellegrini M."/>
            <person name="Salzberg S.L."/>
        </authorList>
    </citation>
    <scope>NUCLEOTIDE SEQUENCE [LARGE SCALE GENOMIC DNA]</scope>
    <source>
        <strain evidence="21 22">cv. SW786</strain>
    </source>
</reference>
<dbReference type="Pfam" id="PF24626">
    <property type="entry name" value="SH3_Tf2-1"/>
    <property type="match status" value="1"/>
</dbReference>